<dbReference type="EMBL" id="JAYWIO010000003">
    <property type="protein sequence ID" value="KAK7274504.1"/>
    <property type="molecule type" value="Genomic_DNA"/>
</dbReference>
<reference evidence="1 2" key="1">
    <citation type="submission" date="2024-01" db="EMBL/GenBank/DDBJ databases">
        <title>The genomes of 5 underutilized Papilionoideae crops provide insights into root nodulation and disease resistanc.</title>
        <authorList>
            <person name="Yuan L."/>
        </authorList>
    </citation>
    <scope>NUCLEOTIDE SEQUENCE [LARGE SCALE GENOMIC DNA]</scope>
    <source>
        <strain evidence="1">ZHUSHIDOU_FW_LH</strain>
        <tissue evidence="1">Leaf</tissue>
    </source>
</reference>
<comment type="caution">
    <text evidence="1">The sequence shown here is derived from an EMBL/GenBank/DDBJ whole genome shotgun (WGS) entry which is preliminary data.</text>
</comment>
<proteinExistence type="predicted"/>
<evidence type="ECO:0000313" key="2">
    <source>
        <dbReference type="Proteomes" id="UP001372338"/>
    </source>
</evidence>
<name>A0AAN9FFB2_CROPI</name>
<dbReference type="AlphaFoldDB" id="A0AAN9FFB2"/>
<organism evidence="1 2">
    <name type="scientific">Crotalaria pallida</name>
    <name type="common">Smooth rattlebox</name>
    <name type="synonym">Crotalaria striata</name>
    <dbReference type="NCBI Taxonomy" id="3830"/>
    <lineage>
        <taxon>Eukaryota</taxon>
        <taxon>Viridiplantae</taxon>
        <taxon>Streptophyta</taxon>
        <taxon>Embryophyta</taxon>
        <taxon>Tracheophyta</taxon>
        <taxon>Spermatophyta</taxon>
        <taxon>Magnoliopsida</taxon>
        <taxon>eudicotyledons</taxon>
        <taxon>Gunneridae</taxon>
        <taxon>Pentapetalae</taxon>
        <taxon>rosids</taxon>
        <taxon>fabids</taxon>
        <taxon>Fabales</taxon>
        <taxon>Fabaceae</taxon>
        <taxon>Papilionoideae</taxon>
        <taxon>50 kb inversion clade</taxon>
        <taxon>genistoids sensu lato</taxon>
        <taxon>core genistoids</taxon>
        <taxon>Crotalarieae</taxon>
        <taxon>Crotalaria</taxon>
    </lineage>
</organism>
<sequence length="99" mass="11067">MVVNTSILIDPFVTPPLPLTTKCNCLQPSCPSWNLPNQDLIRWESHGADGDVDNMWGYDETVVASFSFNSFVSLHSRLTHPQSSSSIRHRILTPNPLCD</sequence>
<evidence type="ECO:0000313" key="1">
    <source>
        <dbReference type="EMBL" id="KAK7274504.1"/>
    </source>
</evidence>
<keyword evidence="2" id="KW-1185">Reference proteome</keyword>
<gene>
    <name evidence="1" type="ORF">RIF29_15596</name>
</gene>
<accession>A0AAN9FFB2</accession>
<dbReference type="Proteomes" id="UP001372338">
    <property type="component" value="Unassembled WGS sequence"/>
</dbReference>
<protein>
    <submittedName>
        <fullName evidence="1">Uncharacterized protein</fullName>
    </submittedName>
</protein>